<keyword evidence="4" id="KW-1185">Reference proteome</keyword>
<dbReference type="InterPro" id="IPR023801">
    <property type="entry name" value="His_deacetylse_dom"/>
</dbReference>
<dbReference type="AlphaFoldDB" id="A0A542CSI0"/>
<comment type="caution">
    <text evidence="3">The sequence shown here is derived from an EMBL/GenBank/DDBJ whole genome shotgun (WGS) entry which is preliminary data.</text>
</comment>
<proteinExistence type="inferred from homology"/>
<feature type="domain" description="Histone deacetylase" evidence="2">
    <location>
        <begin position="36"/>
        <end position="322"/>
    </location>
</feature>
<evidence type="ECO:0000313" key="4">
    <source>
        <dbReference type="Proteomes" id="UP000320876"/>
    </source>
</evidence>
<reference evidence="3 4" key="1">
    <citation type="submission" date="2019-06" db="EMBL/GenBank/DDBJ databases">
        <title>Sequencing the genomes of 1000 actinobacteria strains.</title>
        <authorList>
            <person name="Klenk H.-P."/>
        </authorList>
    </citation>
    <scope>NUCLEOTIDE SEQUENCE [LARGE SCALE GENOMIC DNA]</scope>
    <source>
        <strain evidence="3 4">DSM 45679</strain>
    </source>
</reference>
<dbReference type="PRINTS" id="PR01270">
    <property type="entry name" value="HDASUPER"/>
</dbReference>
<dbReference type="GO" id="GO:0004407">
    <property type="term" value="F:histone deacetylase activity"/>
    <property type="evidence" value="ECO:0007669"/>
    <property type="project" value="TreeGrafter"/>
</dbReference>
<dbReference type="InterPro" id="IPR000286">
    <property type="entry name" value="HDACs"/>
</dbReference>
<dbReference type="Pfam" id="PF00850">
    <property type="entry name" value="Hist_deacetyl"/>
    <property type="match status" value="1"/>
</dbReference>
<dbReference type="OrthoDB" id="9808367at2"/>
<dbReference type="InterPro" id="IPR023696">
    <property type="entry name" value="Ureohydrolase_dom_sf"/>
</dbReference>
<dbReference type="GO" id="GO:0005737">
    <property type="term" value="C:cytoplasm"/>
    <property type="evidence" value="ECO:0007669"/>
    <property type="project" value="TreeGrafter"/>
</dbReference>
<comment type="similarity">
    <text evidence="1">Belongs to the histone deacetylase family.</text>
</comment>
<name>A0A542CSI0_AMYCI</name>
<dbReference type="PANTHER" id="PTHR10625">
    <property type="entry name" value="HISTONE DEACETYLASE HDAC1-RELATED"/>
    <property type="match status" value="1"/>
</dbReference>
<sequence>MTTGYLYHEMFGWYDPGSAAGLFPPDPRQGVQPLWHFEHPDTKRRIHELVVVSGLIEELVRLSPRQATVREIERVHEREHIDRVRADSDRAGGDAGDGISPFGRGGYEIAALAAGAVLEGVDAVFDGRVDNAYALVRPPGHHALPGSGMGFCVFNNIAIAARHAQRVHGVRRIAVLDWDVHHGNGTQAVFYEDPDVLAISMHQDNVFPLDSGGVDETGAGAGEGSTVNLPLPPGTGDGGYEYAMRTVCLPAIRRFQPELLLVACGFDAGAMDPLGRQMVTSDGFRTLTELAMRVAGEVCEGRLVLSHEGGYNPAYVPFSGLAVLETLSGKRTVPDPFLPLVSAMARQDLQPAQRAAVDGVASAAELGEPVRG</sequence>
<protein>
    <submittedName>
        <fullName evidence="3">Acetoin utilization deacetylase AcuC-like enzyme</fullName>
    </submittedName>
</protein>
<dbReference type="EMBL" id="VFML01000002">
    <property type="protein sequence ID" value="TQI93773.1"/>
    <property type="molecule type" value="Genomic_DNA"/>
</dbReference>
<dbReference type="GO" id="GO:0040029">
    <property type="term" value="P:epigenetic regulation of gene expression"/>
    <property type="evidence" value="ECO:0007669"/>
    <property type="project" value="TreeGrafter"/>
</dbReference>
<gene>
    <name evidence="3" type="ORF">FB471_5915</name>
</gene>
<dbReference type="CDD" id="cd09996">
    <property type="entry name" value="HDAC_classII_1"/>
    <property type="match status" value="1"/>
</dbReference>
<evidence type="ECO:0000313" key="3">
    <source>
        <dbReference type="EMBL" id="TQI93773.1"/>
    </source>
</evidence>
<evidence type="ECO:0000259" key="2">
    <source>
        <dbReference type="Pfam" id="PF00850"/>
    </source>
</evidence>
<evidence type="ECO:0000256" key="1">
    <source>
        <dbReference type="ARBA" id="ARBA00005947"/>
    </source>
</evidence>
<dbReference type="SUPFAM" id="SSF52768">
    <property type="entry name" value="Arginase/deacetylase"/>
    <property type="match status" value="1"/>
</dbReference>
<dbReference type="PANTHER" id="PTHR10625:SF31">
    <property type="entry name" value="HISTONE DEACETYLASE DOMAIN-CONTAINING PROTEIN"/>
    <property type="match status" value="1"/>
</dbReference>
<accession>A0A542CSI0</accession>
<dbReference type="Gene3D" id="3.40.800.20">
    <property type="entry name" value="Histone deacetylase domain"/>
    <property type="match status" value="1"/>
</dbReference>
<dbReference type="Proteomes" id="UP000320876">
    <property type="component" value="Unassembled WGS sequence"/>
</dbReference>
<dbReference type="InterPro" id="IPR037138">
    <property type="entry name" value="His_deacetylse_dom_sf"/>
</dbReference>
<dbReference type="RefSeq" id="WP_142002862.1">
    <property type="nucleotide sequence ID" value="NZ_VFML01000002.1"/>
</dbReference>
<organism evidence="3 4">
    <name type="scientific">Amycolatopsis cihanbeyliensis</name>
    <dbReference type="NCBI Taxonomy" id="1128664"/>
    <lineage>
        <taxon>Bacteria</taxon>
        <taxon>Bacillati</taxon>
        <taxon>Actinomycetota</taxon>
        <taxon>Actinomycetes</taxon>
        <taxon>Pseudonocardiales</taxon>
        <taxon>Pseudonocardiaceae</taxon>
        <taxon>Amycolatopsis</taxon>
    </lineage>
</organism>